<feature type="region of interest" description="Disordered" evidence="1">
    <location>
        <begin position="403"/>
        <end position="422"/>
    </location>
</feature>
<protein>
    <recommendedName>
        <fullName evidence="3">C2H2-type domain-containing protein</fullName>
    </recommendedName>
</protein>
<dbReference type="Gene3D" id="3.30.160.60">
    <property type="entry name" value="Classic Zinc Finger"/>
    <property type="match status" value="1"/>
</dbReference>
<sequence>MNIDESDERRHWSQGHGIEDRHKRRAERIQRHPPAFVDSSMPPFPPEANFDVPVSFPLDAGGPGVDLSSMPPRLTRDEDRFGIPFDVWKPTCSINLICHRNGALQKHQVQVIDKSRCGGQDRFESLIASSNGLIQTDEQLFERIKNIYERKMYGTWRSMFSFKTLREIRLASFSPYDYRPVPVFLPEYVKQDMLFAYRHPEKLHSDGQWIQWVFNLRQPHRRFALEFVEGWSALRILIAVSILLALSTAIGIALTVVMDDAQTAFTIASFVICAGSLLLAALAIVSSIEVSNNDGSGQSRLLHNMNINHNHHNLADGYPLYAAVRDAKEAQERDFRNRAQDYQMQQMLLEQQNKRGPVELDQNTGNIPNAPSLAEKSKRVHSCGFPGCKKSFTRREHCRRHELGHKTGPTTECPDGTGQEDR</sequence>
<keyword evidence="2" id="KW-1133">Transmembrane helix</keyword>
<accession>A0A1L9T521</accession>
<keyword evidence="5" id="KW-1185">Reference proteome</keyword>
<feature type="compositionally biased region" description="Basic and acidic residues" evidence="1">
    <location>
        <begin position="7"/>
        <end position="21"/>
    </location>
</feature>
<dbReference type="STRING" id="1036612.A0A1L9T521"/>
<gene>
    <name evidence="4" type="ORF">ASPSYDRAFT_35232</name>
</gene>
<feature type="transmembrane region" description="Helical" evidence="2">
    <location>
        <begin position="264"/>
        <end position="285"/>
    </location>
</feature>
<evidence type="ECO:0000259" key="3">
    <source>
        <dbReference type="PROSITE" id="PS00028"/>
    </source>
</evidence>
<feature type="region of interest" description="Disordered" evidence="1">
    <location>
        <begin position="1"/>
        <end position="44"/>
    </location>
</feature>
<feature type="domain" description="C2H2-type" evidence="3">
    <location>
        <begin position="383"/>
        <end position="405"/>
    </location>
</feature>
<evidence type="ECO:0000313" key="4">
    <source>
        <dbReference type="EMBL" id="OJJ54534.1"/>
    </source>
</evidence>
<reference evidence="5" key="1">
    <citation type="journal article" date="2017" name="Genome Biol.">
        <title>Comparative genomics reveals high biological diversity and specific adaptations in the industrially and medically important fungal genus Aspergillus.</title>
        <authorList>
            <person name="de Vries R.P."/>
            <person name="Riley R."/>
            <person name="Wiebenga A."/>
            <person name="Aguilar-Osorio G."/>
            <person name="Amillis S."/>
            <person name="Uchima C.A."/>
            <person name="Anderluh G."/>
            <person name="Asadollahi M."/>
            <person name="Askin M."/>
            <person name="Barry K."/>
            <person name="Battaglia E."/>
            <person name="Bayram O."/>
            <person name="Benocci T."/>
            <person name="Braus-Stromeyer S.A."/>
            <person name="Caldana C."/>
            <person name="Canovas D."/>
            <person name="Cerqueira G.C."/>
            <person name="Chen F."/>
            <person name="Chen W."/>
            <person name="Choi C."/>
            <person name="Clum A."/>
            <person name="Dos Santos R.A."/>
            <person name="Damasio A.R."/>
            <person name="Diallinas G."/>
            <person name="Emri T."/>
            <person name="Fekete E."/>
            <person name="Flipphi M."/>
            <person name="Freyberg S."/>
            <person name="Gallo A."/>
            <person name="Gournas C."/>
            <person name="Habgood R."/>
            <person name="Hainaut M."/>
            <person name="Harispe M.L."/>
            <person name="Henrissat B."/>
            <person name="Hilden K.S."/>
            <person name="Hope R."/>
            <person name="Hossain A."/>
            <person name="Karabika E."/>
            <person name="Karaffa L."/>
            <person name="Karanyi Z."/>
            <person name="Krasevec N."/>
            <person name="Kuo A."/>
            <person name="Kusch H."/>
            <person name="LaButti K."/>
            <person name="Lagendijk E.L."/>
            <person name="Lapidus A."/>
            <person name="Levasseur A."/>
            <person name="Lindquist E."/>
            <person name="Lipzen A."/>
            <person name="Logrieco A.F."/>
            <person name="MacCabe A."/>
            <person name="Maekelae M.R."/>
            <person name="Malavazi I."/>
            <person name="Melin P."/>
            <person name="Meyer V."/>
            <person name="Mielnichuk N."/>
            <person name="Miskei M."/>
            <person name="Molnar A.P."/>
            <person name="Mule G."/>
            <person name="Ngan C.Y."/>
            <person name="Orejas M."/>
            <person name="Orosz E."/>
            <person name="Ouedraogo J.P."/>
            <person name="Overkamp K.M."/>
            <person name="Park H.-S."/>
            <person name="Perrone G."/>
            <person name="Piumi F."/>
            <person name="Punt P.J."/>
            <person name="Ram A.F."/>
            <person name="Ramon A."/>
            <person name="Rauscher S."/>
            <person name="Record E."/>
            <person name="Riano-Pachon D.M."/>
            <person name="Robert V."/>
            <person name="Roehrig J."/>
            <person name="Ruller R."/>
            <person name="Salamov A."/>
            <person name="Salih N.S."/>
            <person name="Samson R.A."/>
            <person name="Sandor E."/>
            <person name="Sanguinetti M."/>
            <person name="Schuetze T."/>
            <person name="Sepcic K."/>
            <person name="Shelest E."/>
            <person name="Sherlock G."/>
            <person name="Sophianopoulou V."/>
            <person name="Squina F.M."/>
            <person name="Sun H."/>
            <person name="Susca A."/>
            <person name="Todd R.B."/>
            <person name="Tsang A."/>
            <person name="Unkles S.E."/>
            <person name="van de Wiele N."/>
            <person name="van Rossen-Uffink D."/>
            <person name="Oliveira J.V."/>
            <person name="Vesth T.C."/>
            <person name="Visser J."/>
            <person name="Yu J.-H."/>
            <person name="Zhou M."/>
            <person name="Andersen M.R."/>
            <person name="Archer D.B."/>
            <person name="Baker S.E."/>
            <person name="Benoit I."/>
            <person name="Brakhage A.A."/>
            <person name="Braus G.H."/>
            <person name="Fischer R."/>
            <person name="Frisvad J.C."/>
            <person name="Goldman G.H."/>
            <person name="Houbraken J."/>
            <person name="Oakley B."/>
            <person name="Pocsi I."/>
            <person name="Scazzocchio C."/>
            <person name="Seiboth B."/>
            <person name="vanKuyk P.A."/>
            <person name="Wortman J."/>
            <person name="Dyer P.S."/>
            <person name="Grigoriev I.V."/>
        </authorList>
    </citation>
    <scope>NUCLEOTIDE SEQUENCE [LARGE SCALE GENOMIC DNA]</scope>
    <source>
        <strain evidence="5">CBS 593.65</strain>
    </source>
</reference>
<dbReference type="Proteomes" id="UP000184356">
    <property type="component" value="Unassembled WGS sequence"/>
</dbReference>
<keyword evidence="2" id="KW-0812">Transmembrane</keyword>
<dbReference type="InterPro" id="IPR013087">
    <property type="entry name" value="Znf_C2H2_type"/>
</dbReference>
<feature type="transmembrane region" description="Helical" evidence="2">
    <location>
        <begin position="236"/>
        <end position="258"/>
    </location>
</feature>
<keyword evidence="2" id="KW-0472">Membrane</keyword>
<dbReference type="VEuPathDB" id="FungiDB:ASPSYDRAFT_35232"/>
<organism evidence="4 5">
    <name type="scientific">Aspergillus sydowii CBS 593.65</name>
    <dbReference type="NCBI Taxonomy" id="1036612"/>
    <lineage>
        <taxon>Eukaryota</taxon>
        <taxon>Fungi</taxon>
        <taxon>Dikarya</taxon>
        <taxon>Ascomycota</taxon>
        <taxon>Pezizomycotina</taxon>
        <taxon>Eurotiomycetes</taxon>
        <taxon>Eurotiomycetidae</taxon>
        <taxon>Eurotiales</taxon>
        <taxon>Aspergillaceae</taxon>
        <taxon>Aspergillus</taxon>
        <taxon>Aspergillus subgen. Nidulantes</taxon>
    </lineage>
</organism>
<evidence type="ECO:0000256" key="2">
    <source>
        <dbReference type="SAM" id="Phobius"/>
    </source>
</evidence>
<dbReference type="AlphaFoldDB" id="A0A1L9T521"/>
<dbReference type="EMBL" id="KV878594">
    <property type="protein sequence ID" value="OJJ54534.1"/>
    <property type="molecule type" value="Genomic_DNA"/>
</dbReference>
<dbReference type="OrthoDB" id="9988102at2759"/>
<evidence type="ECO:0000256" key="1">
    <source>
        <dbReference type="SAM" id="MobiDB-lite"/>
    </source>
</evidence>
<evidence type="ECO:0000313" key="5">
    <source>
        <dbReference type="Proteomes" id="UP000184356"/>
    </source>
</evidence>
<proteinExistence type="predicted"/>
<dbReference type="RefSeq" id="XP_040698340.1">
    <property type="nucleotide sequence ID" value="XM_040845316.1"/>
</dbReference>
<dbReference type="PROSITE" id="PS00028">
    <property type="entry name" value="ZINC_FINGER_C2H2_1"/>
    <property type="match status" value="1"/>
</dbReference>
<name>A0A1L9T521_9EURO</name>
<dbReference type="GeneID" id="63761389"/>